<dbReference type="AlphaFoldDB" id="A1ZWK7"/>
<organism evidence="1 2">
    <name type="scientific">Microscilla marina ATCC 23134</name>
    <dbReference type="NCBI Taxonomy" id="313606"/>
    <lineage>
        <taxon>Bacteria</taxon>
        <taxon>Pseudomonadati</taxon>
        <taxon>Bacteroidota</taxon>
        <taxon>Cytophagia</taxon>
        <taxon>Cytophagales</taxon>
        <taxon>Microscillaceae</taxon>
        <taxon>Microscilla</taxon>
    </lineage>
</organism>
<proteinExistence type="predicted"/>
<evidence type="ECO:0000313" key="1">
    <source>
        <dbReference type="EMBL" id="EAY25247.1"/>
    </source>
</evidence>
<sequence>MLSKACRIVANSQSYGSSLQDNFLQSMSGKMGVKNAYSPNLSG</sequence>
<gene>
    <name evidence="1" type="ORF">M23134_07984</name>
</gene>
<dbReference type="Proteomes" id="UP000004095">
    <property type="component" value="Unassembled WGS sequence"/>
</dbReference>
<reference evidence="1 2" key="1">
    <citation type="submission" date="2007-01" db="EMBL/GenBank/DDBJ databases">
        <authorList>
            <person name="Haygood M."/>
            <person name="Podell S."/>
            <person name="Anderson C."/>
            <person name="Hopkinson B."/>
            <person name="Roe K."/>
            <person name="Barbeau K."/>
            <person name="Gaasterland T."/>
            <person name="Ferriera S."/>
            <person name="Johnson J."/>
            <person name="Kravitz S."/>
            <person name="Beeson K."/>
            <person name="Sutton G."/>
            <person name="Rogers Y.-H."/>
            <person name="Friedman R."/>
            <person name="Frazier M."/>
            <person name="Venter J.C."/>
        </authorList>
    </citation>
    <scope>NUCLEOTIDE SEQUENCE [LARGE SCALE GENOMIC DNA]</scope>
    <source>
        <strain evidence="1 2">ATCC 23134</strain>
    </source>
</reference>
<accession>A1ZWK7</accession>
<comment type="caution">
    <text evidence="1">The sequence shown here is derived from an EMBL/GenBank/DDBJ whole genome shotgun (WGS) entry which is preliminary data.</text>
</comment>
<keyword evidence="2" id="KW-1185">Reference proteome</keyword>
<dbReference type="EMBL" id="AAWS01000052">
    <property type="protein sequence ID" value="EAY25247.1"/>
    <property type="molecule type" value="Genomic_DNA"/>
</dbReference>
<name>A1ZWK7_MICM2</name>
<protein>
    <submittedName>
        <fullName evidence="1">Uncharacterized protein</fullName>
    </submittedName>
</protein>
<evidence type="ECO:0000313" key="2">
    <source>
        <dbReference type="Proteomes" id="UP000004095"/>
    </source>
</evidence>